<comment type="caution">
    <text evidence="1">The sequence shown here is derived from an EMBL/GenBank/DDBJ whole genome shotgun (WGS) entry which is preliminary data.</text>
</comment>
<keyword evidence="2" id="KW-1185">Reference proteome</keyword>
<gene>
    <name evidence="1" type="ORF">PRCB_24325</name>
</gene>
<accession>A0A2M9W6Q0</accession>
<dbReference type="EMBL" id="PIQI01000029">
    <property type="protein sequence ID" value="PJZ03189.1"/>
    <property type="molecule type" value="Genomic_DNA"/>
</dbReference>
<dbReference type="Proteomes" id="UP000232062">
    <property type="component" value="Unassembled WGS sequence"/>
</dbReference>
<reference evidence="1 2" key="1">
    <citation type="submission" date="2017-11" db="EMBL/GenBank/DDBJ databases">
        <title>The genome sequence of Pantoea rodasii DSM 26611.</title>
        <authorList>
            <person name="Gao J."/>
            <person name="Mao X."/>
            <person name="Sun J."/>
        </authorList>
    </citation>
    <scope>NUCLEOTIDE SEQUENCE [LARGE SCALE GENOMIC DNA]</scope>
    <source>
        <strain evidence="1 2">DSM 26611</strain>
    </source>
</reference>
<evidence type="ECO:0000313" key="1">
    <source>
        <dbReference type="EMBL" id="PJZ03189.1"/>
    </source>
</evidence>
<dbReference type="AlphaFoldDB" id="A0A2M9W6Q0"/>
<evidence type="ECO:0000313" key="2">
    <source>
        <dbReference type="Proteomes" id="UP000232062"/>
    </source>
</evidence>
<protein>
    <submittedName>
        <fullName evidence="1">Uncharacterized protein</fullName>
    </submittedName>
</protein>
<name>A0A2M9W6Q0_9GAMM</name>
<sequence>MNLTSTDFFVFSQQDADGCCNLHRTHCKWAPAFEKRTFMGSFYSSPHAWQYFLTHHPEGRASLCLNCMQQ</sequence>
<organism evidence="1 2">
    <name type="scientific">Pantoea rodasii</name>
    <dbReference type="NCBI Taxonomy" id="1076549"/>
    <lineage>
        <taxon>Bacteria</taxon>
        <taxon>Pseudomonadati</taxon>
        <taxon>Pseudomonadota</taxon>
        <taxon>Gammaproteobacteria</taxon>
        <taxon>Enterobacterales</taxon>
        <taxon>Erwiniaceae</taxon>
        <taxon>Pantoea</taxon>
    </lineage>
</organism>
<proteinExistence type="predicted"/>